<evidence type="ECO:0000313" key="3">
    <source>
        <dbReference type="Proteomes" id="UP000192582"/>
    </source>
</evidence>
<dbReference type="AlphaFoldDB" id="A0A1W1VUG3"/>
<reference evidence="2 3" key="1">
    <citation type="submission" date="2017-04" db="EMBL/GenBank/DDBJ databases">
        <authorList>
            <person name="Afonso C.L."/>
            <person name="Miller P.J."/>
            <person name="Scott M.A."/>
            <person name="Spackman E."/>
            <person name="Goraichik I."/>
            <person name="Dimitrov K.M."/>
            <person name="Suarez D.L."/>
            <person name="Swayne D.E."/>
        </authorList>
    </citation>
    <scope>NUCLEOTIDE SEQUENCE [LARGE SCALE GENOMIC DNA]</scope>
    <source>
        <strain evidence="2 3">KR-140</strain>
    </source>
</reference>
<feature type="chain" id="PRO_5012574166" evidence="1">
    <location>
        <begin position="19"/>
        <end position="138"/>
    </location>
</feature>
<accession>A0A1W1VUG3</accession>
<protein>
    <submittedName>
        <fullName evidence="2">Uncharacterized protein</fullName>
    </submittedName>
</protein>
<dbReference type="RefSeq" id="WP_139807137.1">
    <property type="nucleotide sequence ID" value="NZ_FWWU01000010.1"/>
</dbReference>
<dbReference type="Proteomes" id="UP000192582">
    <property type="component" value="Unassembled WGS sequence"/>
</dbReference>
<organism evidence="2 3">
    <name type="scientific">Deinococcus hopiensis KR-140</name>
    <dbReference type="NCBI Taxonomy" id="695939"/>
    <lineage>
        <taxon>Bacteria</taxon>
        <taxon>Thermotogati</taxon>
        <taxon>Deinococcota</taxon>
        <taxon>Deinococci</taxon>
        <taxon>Deinococcales</taxon>
        <taxon>Deinococcaceae</taxon>
        <taxon>Deinococcus</taxon>
    </lineage>
</organism>
<keyword evidence="1" id="KW-0732">Signal</keyword>
<evidence type="ECO:0000256" key="1">
    <source>
        <dbReference type="SAM" id="SignalP"/>
    </source>
</evidence>
<gene>
    <name evidence="2" type="ORF">SAMN00790413_06276</name>
</gene>
<sequence>MRIHCAAALLLSLSIAGARPQHRPSPEALAAALGIRSVGLGIPGDRILQTFQTCSPGRIPRQCVFAIVSQRQTPQGPAHDVTIHHAQLGSWLCGVTLPVPEHGAQYRLKVGPNSWQLLLKRPGTPPVNLNPQLKCLEN</sequence>
<dbReference type="EMBL" id="FWWU01000010">
    <property type="protein sequence ID" value="SMB96998.1"/>
    <property type="molecule type" value="Genomic_DNA"/>
</dbReference>
<evidence type="ECO:0000313" key="2">
    <source>
        <dbReference type="EMBL" id="SMB96998.1"/>
    </source>
</evidence>
<name>A0A1W1VUG3_9DEIO</name>
<keyword evidence="3" id="KW-1185">Reference proteome</keyword>
<feature type="signal peptide" evidence="1">
    <location>
        <begin position="1"/>
        <end position="18"/>
    </location>
</feature>
<proteinExistence type="predicted"/>